<evidence type="ECO:0000313" key="1">
    <source>
        <dbReference type="EMBL" id="KAJ8110889.1"/>
    </source>
</evidence>
<gene>
    <name evidence="1" type="ORF">OPT61_g6383</name>
</gene>
<proteinExistence type="predicted"/>
<dbReference type="Proteomes" id="UP001153331">
    <property type="component" value="Unassembled WGS sequence"/>
</dbReference>
<evidence type="ECO:0000313" key="2">
    <source>
        <dbReference type="Proteomes" id="UP001153331"/>
    </source>
</evidence>
<dbReference type="EMBL" id="JAPHNI010000456">
    <property type="protein sequence ID" value="KAJ8110889.1"/>
    <property type="molecule type" value="Genomic_DNA"/>
</dbReference>
<protein>
    <submittedName>
        <fullName evidence="1">Uncharacterized protein</fullName>
    </submittedName>
</protein>
<sequence length="2681" mass="298669">MAVTAQQLNKESQTSRQQRSELKKMVDLPPELEKELDRLDEEFWISGEKLKAIVERFREELDEGLAKHHQNIAMHQTWVHNLPSGDERGTYLTLDLGGTNLRVCEITLHGREKQGEKKFELEQEQYKMPEELKTGDADGLWDFIAEKLDDFMQQKERGSSYSKEKPMPLGFTFSYPATQARIDHAVLKTWTKGFDISGVEGQDVAQQLRTKIEERNLPIKLICVINDTVGAMIASAYSDPRTIIGAIFGTGCNAAYMANLSSIGKMKESDRRTASAQSDKMAINCEYGAFDNARLVLPLTKYDEQIDADSPRPGEQAFEKLSAGLYLGEIYRLIMQDLVSRGLVFQSQDTSKLNTPYAIDTGFLSHIEEDSSPSFSTSRSLFVSTLDLMPSDAEIELSRHIAELISADMVPVIATILDNYIKVVDKYRQRAEAELHRSARLGGSSRHHSSRSGEMASASGHRPERSRRAIPPPIEIPQLPPQAGMTQAQIPLDAAMEGNHMPTFALSSPPERTTFNRGRPSHHHHHNHRPHHDTRSPLFGAATRNLGQPLVTAIPSMETTADGFALRPVRDADRLPSMLPALAGEITSQPESPTTPSAPLARQGSPRAGPTRTRRRPSIRHQLSMSGESDLDAQQEELSMDAVAAAGPAGNEPIVGIQQDMDLSAIVDNVELDAGTTPVPIAAPSDAADENNETFNITHRPALDGSLINPTNTPPTAATIAGFSPMQPAMNGANANPPPSWYPRYSQDRNATAGVLAAMPRDEDVLMSLQLLAYVSKYCNLRTYFQQSHLVPKLKIGADLQLLDGEVPVTKTEEEEEEELEEYELPDDFNIFPLVEQFTVRHHTSDMQYWASVVMRNLCRKDDSRGGIRQCAYYQCGRWEEYTRQFAKCRRCRRTKYCSKECQKSAWVFHRHCGFSPASIITSVAGSATQGPVQYALRVSAESRLSTFSRRAVGAAPPAGTWGTLRFATARLQRWQPQMSKSPKHQDTSCCARWEALSPRHSLCSCVGCWTTMSGAGDSSGGARRRRSASNDNDEPATAVYGTADSPDPATDDAPVSRTSAIESTSRPTAARLPSDFSHRVRFSTDTERHVPAQRSSLARNRASIDEVAQHVKSSATTEQTGPPGLTIDTRELSPEGTQASGHGGSSPSSHTSPLPPRPSGKSSPLSPKTRNRGLSMRSALFRRNYVDQAQPSAADIELDENVASSQGKDEQSRVYDNRHALKSGDSVISVTPAQVENVSEAPDLEAKLGKGPIALPHYNSWNKSQTAKGPSHIKRVRELAVQARKFILRQQDIPPSKDGRHILLDPARREPLIDERTAQPYVQNWIRSTRYSAWNFVPRQLVAQFSKLANFYFLVISILQMIPDLSTTGKYTTIVPLLFFVTLSIAKEGYDDLRRYRLDKAENNREAKVLRGTSSPSPLLKSSSTDDGSLSSPEPEKLVWATVKWQDIQVGDIIKLDRDDAAPADLALLHSSGENSVAFVETMALDGETNLKSKQTTASMSKVIKNQEDVLRTEAEFVIEDPNRDLYSFEGRVSVGGKQAPLTLNEIIFRGSILRNTPDAVGLVIYSGEECRIRMNANKNPRIKAPALQAFVNRIVIIIVIFVILLSVFNAVAYKIWQRKEDELWYLSGSSVAFFPSFTSFVIMFNTMIPLSLYVSLEIVKLAQMFFLHTDIDMYDPVSDTPCEPRTSTINEELGQISYIFSDKTGTLTDNSMKFRKLSVAGVAWLHDADLPDSKKKKLKSRPRKKGKEPAKSRKSVRSTKDVLSEEHGTATFDFNEQTEAEETPVSKWQSSTNPHKASRELVTGDMLRYMQRRPHTPFSRKARMFLLSLALCHTCLPEIQEDGKTHFMASSPDELALVQAAQDMGFLLINRDVHTITLKILPAGSEGEPILETYEILDVIEFSSKRKRMSIILRYPDGRVCIFCKGADSVVMQRLKLASLANKKMVEIERLANKRKSMEVQSAIARMSEQTERKSSVGARRSMSVAQAARASISMGRQSIARSSMGGRPSMSARDEVDLWLRERENDFGRRPIEDTVSPARTPRPSDLGRLSSVASSARSSMQLEDMEAMVDENVAGDDSAVIERCLQHINEFATEGLRTLLYGYRYLTEDEYQTWKKSYLDATTSLVDRTRLIEEAGDMIEQNLDLCAATAIEDKLQQGVPEAIDKLRRAKIKMWMLTGDKRETAINIGYSCRLIKDYSNVTILDHEAGQVDEMAAAAVAAITQGTVAHSVVVVDGQTLSRITEDDTLQTLFYELAVLADSVICCRASPSQKALLVHTIRKRVKKSITLAIGDGANDIAMIQEAHVGIGITGKEGLQAARTSDYSIAQFRFLTKLLLVHGRWNYVRTCKYTVGTFWKEMLFYLTQALYQRSVGYTGTSLYESWSLSMFNTLFTSLPVIFMGVFEKDLSASTLLAVPELYTKGQRNGGFNFKVYLGWMFMASAEAMVVYFCMLSLFGQALFTEDNSIFSLGSITYTAVVWSISLKMQFIETHTKTLTNGIAIFCSVGGWFLWNIILSSTYDPANKIYYVRDTFLRGFGASLTWWLCLLVILLAVVVFELAAKALRAAYFPADEDRFQVLEKDRDVKRRFEEAAAEELQLGWDRKTNKHRDEQERVREVVGEMQRVEEQRRENEVKALLQRRGDGLGGEAGTERGGEVVGSGAVDVDTTLSKGFGKVRRH</sequence>
<comment type="caution">
    <text evidence="1">The sequence shown here is derived from an EMBL/GenBank/DDBJ whole genome shotgun (WGS) entry which is preliminary data.</text>
</comment>
<organism evidence="1 2">
    <name type="scientific">Boeremia exigua</name>
    <dbReference type="NCBI Taxonomy" id="749465"/>
    <lineage>
        <taxon>Eukaryota</taxon>
        <taxon>Fungi</taxon>
        <taxon>Dikarya</taxon>
        <taxon>Ascomycota</taxon>
        <taxon>Pezizomycotina</taxon>
        <taxon>Dothideomycetes</taxon>
        <taxon>Pleosporomycetidae</taxon>
        <taxon>Pleosporales</taxon>
        <taxon>Pleosporineae</taxon>
        <taxon>Didymellaceae</taxon>
        <taxon>Boeremia</taxon>
    </lineage>
</organism>
<accession>A0ACC2I6V4</accession>
<reference evidence="1" key="1">
    <citation type="submission" date="2022-11" db="EMBL/GenBank/DDBJ databases">
        <title>Genome Sequence of Boeremia exigua.</title>
        <authorList>
            <person name="Buettner E."/>
        </authorList>
    </citation>
    <scope>NUCLEOTIDE SEQUENCE</scope>
    <source>
        <strain evidence="1">CU02</strain>
    </source>
</reference>
<name>A0ACC2I6V4_9PLEO</name>
<keyword evidence="2" id="KW-1185">Reference proteome</keyword>